<dbReference type="Proteomes" id="UP001201812">
    <property type="component" value="Unassembled WGS sequence"/>
</dbReference>
<comment type="caution">
    <text evidence="1">The sequence shown here is derived from an EMBL/GenBank/DDBJ whole genome shotgun (WGS) entry which is preliminary data.</text>
</comment>
<organism evidence="1 2">
    <name type="scientific">Ditylenchus destructor</name>
    <dbReference type="NCBI Taxonomy" id="166010"/>
    <lineage>
        <taxon>Eukaryota</taxon>
        <taxon>Metazoa</taxon>
        <taxon>Ecdysozoa</taxon>
        <taxon>Nematoda</taxon>
        <taxon>Chromadorea</taxon>
        <taxon>Rhabditida</taxon>
        <taxon>Tylenchina</taxon>
        <taxon>Tylenchomorpha</taxon>
        <taxon>Sphaerularioidea</taxon>
        <taxon>Anguinidae</taxon>
        <taxon>Anguininae</taxon>
        <taxon>Ditylenchus</taxon>
    </lineage>
</organism>
<evidence type="ECO:0000313" key="1">
    <source>
        <dbReference type="EMBL" id="KAI1708621.1"/>
    </source>
</evidence>
<dbReference type="EMBL" id="JAKKPZ010000034">
    <property type="protein sequence ID" value="KAI1708621.1"/>
    <property type="molecule type" value="Genomic_DNA"/>
</dbReference>
<reference evidence="1" key="1">
    <citation type="submission" date="2022-01" db="EMBL/GenBank/DDBJ databases">
        <title>Genome Sequence Resource for Two Populations of Ditylenchus destructor, the Migratory Endoparasitic Phytonematode.</title>
        <authorList>
            <person name="Zhang H."/>
            <person name="Lin R."/>
            <person name="Xie B."/>
        </authorList>
    </citation>
    <scope>NUCLEOTIDE SEQUENCE</scope>
    <source>
        <strain evidence="1">BazhouSP</strain>
    </source>
</reference>
<evidence type="ECO:0000313" key="2">
    <source>
        <dbReference type="Proteomes" id="UP001201812"/>
    </source>
</evidence>
<proteinExistence type="predicted"/>
<accession>A0AAD4MZJ8</accession>
<protein>
    <submittedName>
        <fullName evidence="1">Uncharacterized protein</fullName>
    </submittedName>
</protein>
<gene>
    <name evidence="1" type="ORF">DdX_11696</name>
</gene>
<name>A0AAD4MZJ8_9BILA</name>
<dbReference type="AlphaFoldDB" id="A0AAD4MZJ8"/>
<sequence length="212" mass="23796">MEIDQYGVGPGDSGSGVIVERGGQYPDVLYGITKGGKTIDSTRRDRLTFVRESNIIDVRFFLKDFCDLLGYCTEGTSNAGFQSKIISYQLNDNNQFVDGTAVPRSIIRLPQRRKSAENPRRLTDDENEKIQGTCKSKDYLTRLTSTITFTAALVKMGTFPPKKYYSVCNAVIISPWQLITVQNCLDENPDLLIGGKCLNVRFFIISEFFTSE</sequence>
<keyword evidence="2" id="KW-1185">Reference proteome</keyword>